<sequence length="75" mass="8686">MKIKDFRFVGKFPNYEVHTILDDGQEKTHEIDIGNLEYVGTLDEKQLKSLIKETVKAHQEPKRTEAMNQLIGKSL</sequence>
<name>A0ABM6RT90_9FIRM</name>
<protein>
    <submittedName>
        <fullName evidence="1">Uncharacterized protein</fullName>
    </submittedName>
</protein>
<evidence type="ECO:0000313" key="1">
    <source>
        <dbReference type="EMBL" id="AUW94678.1"/>
    </source>
</evidence>
<dbReference type="RefSeq" id="WP_103374657.1">
    <property type="nucleotide sequence ID" value="NZ_CP133983.1"/>
</dbReference>
<reference evidence="1 2" key="1">
    <citation type="journal article" date="2019" name="Sci. Rep.">
        <title>Sulfobacillus thermotolerans: new insights into resistance and metabolic capacities of acidophilic chemolithotrophs.</title>
        <authorList>
            <person name="Panyushkina A.E."/>
            <person name="Babenko V.V."/>
            <person name="Nikitina A.S."/>
            <person name="Selezneva O.V."/>
            <person name="Tsaplina I.A."/>
            <person name="Letarova M.A."/>
            <person name="Kostryukova E.S."/>
            <person name="Letarov A.V."/>
        </authorList>
    </citation>
    <scope>NUCLEOTIDE SEQUENCE [LARGE SCALE GENOMIC DNA]</scope>
    <source>
        <strain evidence="1 2">Kr1</strain>
    </source>
</reference>
<keyword evidence="2" id="KW-1185">Reference proteome</keyword>
<accession>A0ABM6RT90</accession>
<dbReference type="Proteomes" id="UP000325292">
    <property type="component" value="Chromosome"/>
</dbReference>
<organism evidence="1 2">
    <name type="scientific">Sulfobacillus thermotolerans</name>
    <dbReference type="NCBI Taxonomy" id="338644"/>
    <lineage>
        <taxon>Bacteria</taxon>
        <taxon>Bacillati</taxon>
        <taxon>Bacillota</taxon>
        <taxon>Clostridia</taxon>
        <taxon>Eubacteriales</taxon>
        <taxon>Clostridiales Family XVII. Incertae Sedis</taxon>
        <taxon>Sulfobacillus</taxon>
    </lineage>
</organism>
<gene>
    <name evidence="1" type="ORF">BXT84_12585</name>
</gene>
<proteinExistence type="predicted"/>
<dbReference type="EMBL" id="CP019454">
    <property type="protein sequence ID" value="AUW94678.1"/>
    <property type="molecule type" value="Genomic_DNA"/>
</dbReference>
<evidence type="ECO:0000313" key="2">
    <source>
        <dbReference type="Proteomes" id="UP000325292"/>
    </source>
</evidence>